<organism evidence="3 4">
    <name type="scientific">Pseudoclavibacter caeni</name>
    <dbReference type="NCBI Taxonomy" id="908846"/>
    <lineage>
        <taxon>Bacteria</taxon>
        <taxon>Bacillati</taxon>
        <taxon>Actinomycetota</taxon>
        <taxon>Actinomycetes</taxon>
        <taxon>Micrococcales</taxon>
        <taxon>Microbacteriaceae</taxon>
        <taxon>Pseudoclavibacter</taxon>
    </lineage>
</organism>
<feature type="region of interest" description="Disordered" evidence="1">
    <location>
        <begin position="184"/>
        <end position="217"/>
    </location>
</feature>
<dbReference type="InterPro" id="IPR000835">
    <property type="entry name" value="HTH_MarR-typ"/>
</dbReference>
<proteinExistence type="predicted"/>
<dbReference type="OrthoDB" id="8966183at2"/>
<evidence type="ECO:0000313" key="3">
    <source>
        <dbReference type="EMBL" id="KAB1631753.1"/>
    </source>
</evidence>
<dbReference type="InterPro" id="IPR036390">
    <property type="entry name" value="WH_DNA-bd_sf"/>
</dbReference>
<dbReference type="PANTHER" id="PTHR33164:SF43">
    <property type="entry name" value="HTH-TYPE TRANSCRIPTIONAL REPRESSOR YETL"/>
    <property type="match status" value="1"/>
</dbReference>
<feature type="compositionally biased region" description="Basic and acidic residues" evidence="1">
    <location>
        <begin position="200"/>
        <end position="212"/>
    </location>
</feature>
<evidence type="ECO:0000259" key="2">
    <source>
        <dbReference type="PROSITE" id="PS50995"/>
    </source>
</evidence>
<dbReference type="PANTHER" id="PTHR33164">
    <property type="entry name" value="TRANSCRIPTIONAL REGULATOR, MARR FAMILY"/>
    <property type="match status" value="1"/>
</dbReference>
<evidence type="ECO:0000256" key="1">
    <source>
        <dbReference type="SAM" id="MobiDB-lite"/>
    </source>
</evidence>
<evidence type="ECO:0000313" key="4">
    <source>
        <dbReference type="Proteomes" id="UP000481339"/>
    </source>
</evidence>
<dbReference type="InterPro" id="IPR036388">
    <property type="entry name" value="WH-like_DNA-bd_sf"/>
</dbReference>
<dbReference type="Proteomes" id="UP000481339">
    <property type="component" value="Unassembled WGS sequence"/>
</dbReference>
<dbReference type="PROSITE" id="PS50995">
    <property type="entry name" value="HTH_MARR_2"/>
    <property type="match status" value="1"/>
</dbReference>
<gene>
    <name evidence="3" type="ORF">F8O02_07390</name>
</gene>
<sequence length="250" mass="26106">MTIEQSSAAWHDGGMSDSPGPQAPAEPAASPADPALREPLPASRHRRLPRHAEAGHPPSSADRTALLAECADLALTLARTLQTAVDADPEVHRLTAAESSALRHIDRHGPIRPSALARALHVLPSNLTPTVRHLRALGLVASAPDPADRRACLLTATDAAQQNLARLRQVWTTTLQGVARGVTADRADASARPVRTSGGSRREGPGDERSGNADDVPLTDAQLAALLDALSVLAGEGVASLAQPPHSRRS</sequence>
<protein>
    <submittedName>
        <fullName evidence="3">MarR family transcriptional regulator</fullName>
    </submittedName>
</protein>
<accession>A0A7C8BMV6</accession>
<reference evidence="3 4" key="1">
    <citation type="submission" date="2019-09" db="EMBL/GenBank/DDBJ databases">
        <title>Phylogeny of genus Pseudoclavibacter and closely related genus.</title>
        <authorList>
            <person name="Li Y."/>
        </authorList>
    </citation>
    <scope>NUCLEOTIDE SEQUENCE [LARGE SCALE GENOMIC DNA]</scope>
    <source>
        <strain evidence="3 4">JCM 16921</strain>
    </source>
</reference>
<keyword evidence="4" id="KW-1185">Reference proteome</keyword>
<comment type="caution">
    <text evidence="3">The sequence shown here is derived from an EMBL/GenBank/DDBJ whole genome shotgun (WGS) entry which is preliminary data.</text>
</comment>
<dbReference type="Pfam" id="PF01047">
    <property type="entry name" value="MarR"/>
    <property type="match status" value="1"/>
</dbReference>
<dbReference type="EMBL" id="WBKA01000005">
    <property type="protein sequence ID" value="KAB1631753.1"/>
    <property type="molecule type" value="Genomic_DNA"/>
</dbReference>
<feature type="compositionally biased region" description="Low complexity" evidence="1">
    <location>
        <begin position="19"/>
        <end position="34"/>
    </location>
</feature>
<dbReference type="SUPFAM" id="SSF46785">
    <property type="entry name" value="Winged helix' DNA-binding domain"/>
    <property type="match status" value="1"/>
</dbReference>
<feature type="region of interest" description="Disordered" evidence="1">
    <location>
        <begin position="1"/>
        <end position="61"/>
    </location>
</feature>
<dbReference type="SMART" id="SM00347">
    <property type="entry name" value="HTH_MARR"/>
    <property type="match status" value="1"/>
</dbReference>
<dbReference type="AlphaFoldDB" id="A0A7C8BMV6"/>
<name>A0A7C8BMV6_9MICO</name>
<dbReference type="GO" id="GO:0006950">
    <property type="term" value="P:response to stress"/>
    <property type="evidence" value="ECO:0007669"/>
    <property type="project" value="TreeGrafter"/>
</dbReference>
<dbReference type="Gene3D" id="1.10.10.10">
    <property type="entry name" value="Winged helix-like DNA-binding domain superfamily/Winged helix DNA-binding domain"/>
    <property type="match status" value="1"/>
</dbReference>
<dbReference type="InterPro" id="IPR039422">
    <property type="entry name" value="MarR/SlyA-like"/>
</dbReference>
<feature type="domain" description="HTH marR-type" evidence="2">
    <location>
        <begin position="70"/>
        <end position="232"/>
    </location>
</feature>
<dbReference type="GO" id="GO:0003700">
    <property type="term" value="F:DNA-binding transcription factor activity"/>
    <property type="evidence" value="ECO:0007669"/>
    <property type="project" value="InterPro"/>
</dbReference>